<name>A0A0A9G9C0_ARUDO</name>
<reference evidence="1" key="2">
    <citation type="journal article" date="2015" name="Data Brief">
        <title>Shoot transcriptome of the giant reed, Arundo donax.</title>
        <authorList>
            <person name="Barrero R.A."/>
            <person name="Guerrero F.D."/>
            <person name="Moolhuijzen P."/>
            <person name="Goolsby J.A."/>
            <person name="Tidwell J."/>
            <person name="Bellgard S.E."/>
            <person name="Bellgard M.I."/>
        </authorList>
    </citation>
    <scope>NUCLEOTIDE SEQUENCE</scope>
    <source>
        <tissue evidence="1">Shoot tissue taken approximately 20 cm above the soil surface</tissue>
    </source>
</reference>
<reference evidence="1" key="1">
    <citation type="submission" date="2014-09" db="EMBL/GenBank/DDBJ databases">
        <authorList>
            <person name="Magalhaes I.L.F."/>
            <person name="Oliveira U."/>
            <person name="Santos F.R."/>
            <person name="Vidigal T.H.D.A."/>
            <person name="Brescovit A.D."/>
            <person name="Santos A.J."/>
        </authorList>
    </citation>
    <scope>NUCLEOTIDE SEQUENCE</scope>
    <source>
        <tissue evidence="1">Shoot tissue taken approximately 20 cm above the soil surface</tissue>
    </source>
</reference>
<organism evidence="1">
    <name type="scientific">Arundo donax</name>
    <name type="common">Giant reed</name>
    <name type="synonym">Donax arundinaceus</name>
    <dbReference type="NCBI Taxonomy" id="35708"/>
    <lineage>
        <taxon>Eukaryota</taxon>
        <taxon>Viridiplantae</taxon>
        <taxon>Streptophyta</taxon>
        <taxon>Embryophyta</taxon>
        <taxon>Tracheophyta</taxon>
        <taxon>Spermatophyta</taxon>
        <taxon>Magnoliopsida</taxon>
        <taxon>Liliopsida</taxon>
        <taxon>Poales</taxon>
        <taxon>Poaceae</taxon>
        <taxon>PACMAD clade</taxon>
        <taxon>Arundinoideae</taxon>
        <taxon>Arundineae</taxon>
        <taxon>Arundo</taxon>
    </lineage>
</organism>
<dbReference type="EMBL" id="GBRH01176226">
    <property type="protein sequence ID" value="JAE21670.1"/>
    <property type="molecule type" value="Transcribed_RNA"/>
</dbReference>
<accession>A0A0A9G9C0</accession>
<proteinExistence type="predicted"/>
<sequence length="36" mass="4395">MEYRHELSRVSKLIILTRLHTNYTHSNICKRPKPMK</sequence>
<dbReference type="AlphaFoldDB" id="A0A0A9G9C0"/>
<evidence type="ECO:0000313" key="1">
    <source>
        <dbReference type="EMBL" id="JAE21670.1"/>
    </source>
</evidence>
<protein>
    <submittedName>
        <fullName evidence="1">Uncharacterized protein</fullName>
    </submittedName>
</protein>